<dbReference type="OrthoDB" id="2261329at2759"/>
<evidence type="ECO:0008006" key="4">
    <source>
        <dbReference type="Google" id="ProtNLM"/>
    </source>
</evidence>
<feature type="compositionally biased region" description="Basic and acidic residues" evidence="1">
    <location>
        <begin position="539"/>
        <end position="548"/>
    </location>
</feature>
<reference evidence="2 3" key="1">
    <citation type="journal article" date="2020" name="ISME J.">
        <title>Uncovering the hidden diversity of litter-decomposition mechanisms in mushroom-forming fungi.</title>
        <authorList>
            <person name="Floudas D."/>
            <person name="Bentzer J."/>
            <person name="Ahren D."/>
            <person name="Johansson T."/>
            <person name="Persson P."/>
            <person name="Tunlid A."/>
        </authorList>
    </citation>
    <scope>NUCLEOTIDE SEQUENCE [LARGE SCALE GENOMIC DNA]</scope>
    <source>
        <strain evidence="2 3">CBS 146.42</strain>
    </source>
</reference>
<protein>
    <recommendedName>
        <fullName evidence="4">PH domain-containing protein</fullName>
    </recommendedName>
</protein>
<feature type="compositionally biased region" description="Polar residues" evidence="1">
    <location>
        <begin position="455"/>
        <end position="480"/>
    </location>
</feature>
<dbReference type="Proteomes" id="UP000559027">
    <property type="component" value="Unassembled WGS sequence"/>
</dbReference>
<organism evidence="2 3">
    <name type="scientific">Leucocoprinus leucothites</name>
    <dbReference type="NCBI Taxonomy" id="201217"/>
    <lineage>
        <taxon>Eukaryota</taxon>
        <taxon>Fungi</taxon>
        <taxon>Dikarya</taxon>
        <taxon>Basidiomycota</taxon>
        <taxon>Agaricomycotina</taxon>
        <taxon>Agaricomycetes</taxon>
        <taxon>Agaricomycetidae</taxon>
        <taxon>Agaricales</taxon>
        <taxon>Agaricineae</taxon>
        <taxon>Agaricaceae</taxon>
        <taxon>Leucocoprinus</taxon>
    </lineage>
</organism>
<feature type="compositionally biased region" description="Basic and acidic residues" evidence="1">
    <location>
        <begin position="560"/>
        <end position="569"/>
    </location>
</feature>
<proteinExistence type="predicted"/>
<evidence type="ECO:0000313" key="3">
    <source>
        <dbReference type="Proteomes" id="UP000559027"/>
    </source>
</evidence>
<feature type="compositionally biased region" description="Low complexity" evidence="1">
    <location>
        <begin position="406"/>
        <end position="415"/>
    </location>
</feature>
<name>A0A8H5FX42_9AGAR</name>
<feature type="region of interest" description="Disordered" evidence="1">
    <location>
        <begin position="518"/>
        <end position="580"/>
    </location>
</feature>
<dbReference type="AlphaFoldDB" id="A0A8H5FX42"/>
<evidence type="ECO:0000256" key="1">
    <source>
        <dbReference type="SAM" id="MobiDB-lite"/>
    </source>
</evidence>
<gene>
    <name evidence="2" type="ORF">D9756_007620</name>
</gene>
<sequence length="976" mass="106850">MRGPRSIAGSIGSMQSGRFSTSASISALNLNAGYTGLVSDESYMAHMNKKLPHSSTQDMVERYERMCTPPPDASRPGNRNQASPHYVGVGHGVMGKKDKNRSPLRQSIRNLLSTLRKGATKSGEAIGIAKGLYKHNTSEIGSQRPPQVPEKDSIATVVGLSNSNTRLSNKPSGEPLAERCRLPSNATNQTSILENDGIDFSGPIWYLSKGPGVKAAWTLCNGVIKDRKLSVTWFSHKDSNHRVLEVDLGRCVDVRSLTSSDVDREEQALLNEQEETCDLKVLELVSRSRETDRFAVRNFGERAAWITALWDSILPIAIAGKGSFGSRKELAQKLENEKPLTVVALHPSQTVAPPIASTQMMKAGPGLSRERALPPLPPKTPRMLPPLTTPPTSLMSKVEVMPRIDSAPSPSVYSPASPPPPGLPSPATSPSIADLGRRSTVKQRLAELQKAEEVQSLSSPSPKRTNGSLSSFSPASTTGTGRSGFLSILTSEGEVEPNGAKEHVPFEHLRESRLLYSPGAHSMTKEDSKGAGAGMSERPVLERNESTRSELPYANDEPPENDRATHLSEHLGPISDDVSTIKNQIGSEKRGRTLHQVMQGIDDRSRSTKGMVEELVRKFESLQKPSPSPSCKETREALETTRIDLSNKIDALMERLGSIGGPQRGPETELSSLAPFTSPVATKADINALKEHIEGALTTQIVSFHDGVSAPKSTEISRKSVEELSKIINLIESDNGQRALQVQQQTDSVRYLNELNAWLESFVRNGTAQINGLATNVEQLCKDLGSGHEASGRGILNDIYNMLSELRNRSDTSTLKYSVDKLAETINASSQGTMNTQVLANFMERQRQDQGEFLRALTTGLEIFGEIKGERLRFVEAMKEATVINIQMQVDQLKKELARQVVIVAQDLGRLESEKREVETKIANLHAFHANQRQNSGEPAPLTVTANRQTYRPLSRQPQYPAYAAYHHSRPLPYPR</sequence>
<accession>A0A8H5FX42</accession>
<comment type="caution">
    <text evidence="2">The sequence shown here is derived from an EMBL/GenBank/DDBJ whole genome shotgun (WGS) entry which is preliminary data.</text>
</comment>
<keyword evidence="3" id="KW-1185">Reference proteome</keyword>
<evidence type="ECO:0000313" key="2">
    <source>
        <dbReference type="EMBL" id="KAF5351988.1"/>
    </source>
</evidence>
<feature type="compositionally biased region" description="Pro residues" evidence="1">
    <location>
        <begin position="374"/>
        <end position="389"/>
    </location>
</feature>
<feature type="compositionally biased region" description="Basic and acidic residues" evidence="1">
    <location>
        <begin position="444"/>
        <end position="453"/>
    </location>
</feature>
<dbReference type="EMBL" id="JAACJO010000012">
    <property type="protein sequence ID" value="KAF5351988.1"/>
    <property type="molecule type" value="Genomic_DNA"/>
</dbReference>
<feature type="region of interest" description="Disordered" evidence="1">
    <location>
        <begin position="353"/>
        <end position="484"/>
    </location>
</feature>